<dbReference type="Proteomes" id="UP001286456">
    <property type="component" value="Unassembled WGS sequence"/>
</dbReference>
<feature type="region of interest" description="Disordered" evidence="1">
    <location>
        <begin position="113"/>
        <end position="143"/>
    </location>
</feature>
<evidence type="ECO:0000256" key="1">
    <source>
        <dbReference type="SAM" id="MobiDB-lite"/>
    </source>
</evidence>
<dbReference type="EMBL" id="JAUEPO010000006">
    <property type="protein sequence ID" value="KAK3320047.1"/>
    <property type="molecule type" value="Genomic_DNA"/>
</dbReference>
<name>A0AAE0I7P0_9PEZI</name>
<dbReference type="AlphaFoldDB" id="A0AAE0I7P0"/>
<comment type="caution">
    <text evidence="2">The sequence shown here is derived from an EMBL/GenBank/DDBJ whole genome shotgun (WGS) entry which is preliminary data.</text>
</comment>
<protein>
    <submittedName>
        <fullName evidence="2">Uncharacterized protein</fullName>
    </submittedName>
</protein>
<organism evidence="2 3">
    <name type="scientific">Cercophora scortea</name>
    <dbReference type="NCBI Taxonomy" id="314031"/>
    <lineage>
        <taxon>Eukaryota</taxon>
        <taxon>Fungi</taxon>
        <taxon>Dikarya</taxon>
        <taxon>Ascomycota</taxon>
        <taxon>Pezizomycotina</taxon>
        <taxon>Sordariomycetes</taxon>
        <taxon>Sordariomycetidae</taxon>
        <taxon>Sordariales</taxon>
        <taxon>Lasiosphaeriaceae</taxon>
        <taxon>Cercophora</taxon>
    </lineage>
</organism>
<sequence>MNRIAKTRKTERKVLSERILASYIINFGTTPTMPCANCFRHQRKCQMAEGSSRYSECLTRKVSYDGADVSYRQRKKMESEEQQLLERLLFLKKQQKILRDYGEALFRRNIQDFKEAHPDAPKATTSIPNPEPPSNGAPELEFD</sequence>
<evidence type="ECO:0000313" key="3">
    <source>
        <dbReference type="Proteomes" id="UP001286456"/>
    </source>
</evidence>
<keyword evidence="3" id="KW-1185">Reference proteome</keyword>
<reference evidence="2" key="2">
    <citation type="submission" date="2023-06" db="EMBL/GenBank/DDBJ databases">
        <authorList>
            <consortium name="Lawrence Berkeley National Laboratory"/>
            <person name="Haridas S."/>
            <person name="Hensen N."/>
            <person name="Bonometti L."/>
            <person name="Westerberg I."/>
            <person name="Brannstrom I.O."/>
            <person name="Guillou S."/>
            <person name="Cros-Aarteil S."/>
            <person name="Calhoun S."/>
            <person name="Kuo A."/>
            <person name="Mondo S."/>
            <person name="Pangilinan J."/>
            <person name="Riley R."/>
            <person name="Labutti K."/>
            <person name="Andreopoulos B."/>
            <person name="Lipzen A."/>
            <person name="Chen C."/>
            <person name="Yanf M."/>
            <person name="Daum C."/>
            <person name="Ng V."/>
            <person name="Clum A."/>
            <person name="Steindorff A."/>
            <person name="Ohm R."/>
            <person name="Martin F."/>
            <person name="Silar P."/>
            <person name="Natvig D."/>
            <person name="Lalanne C."/>
            <person name="Gautier V."/>
            <person name="Ament-Velasquez S.L."/>
            <person name="Kruys A."/>
            <person name="Hutchinson M.I."/>
            <person name="Powell A.J."/>
            <person name="Barry K."/>
            <person name="Miller A.N."/>
            <person name="Grigoriev I.V."/>
            <person name="Debuchy R."/>
            <person name="Gladieux P."/>
            <person name="Thoren M.H."/>
            <person name="Johannesson H."/>
        </authorList>
    </citation>
    <scope>NUCLEOTIDE SEQUENCE</scope>
    <source>
        <strain evidence="2">SMH4131-1</strain>
    </source>
</reference>
<evidence type="ECO:0000313" key="2">
    <source>
        <dbReference type="EMBL" id="KAK3320047.1"/>
    </source>
</evidence>
<proteinExistence type="predicted"/>
<reference evidence="2" key="1">
    <citation type="journal article" date="2023" name="Mol. Phylogenet. Evol.">
        <title>Genome-scale phylogeny and comparative genomics of the fungal order Sordariales.</title>
        <authorList>
            <person name="Hensen N."/>
            <person name="Bonometti L."/>
            <person name="Westerberg I."/>
            <person name="Brannstrom I.O."/>
            <person name="Guillou S."/>
            <person name="Cros-Aarteil S."/>
            <person name="Calhoun S."/>
            <person name="Haridas S."/>
            <person name="Kuo A."/>
            <person name="Mondo S."/>
            <person name="Pangilinan J."/>
            <person name="Riley R."/>
            <person name="LaButti K."/>
            <person name="Andreopoulos B."/>
            <person name="Lipzen A."/>
            <person name="Chen C."/>
            <person name="Yan M."/>
            <person name="Daum C."/>
            <person name="Ng V."/>
            <person name="Clum A."/>
            <person name="Steindorff A."/>
            <person name="Ohm R.A."/>
            <person name="Martin F."/>
            <person name="Silar P."/>
            <person name="Natvig D.O."/>
            <person name="Lalanne C."/>
            <person name="Gautier V."/>
            <person name="Ament-Velasquez S.L."/>
            <person name="Kruys A."/>
            <person name="Hutchinson M.I."/>
            <person name="Powell A.J."/>
            <person name="Barry K."/>
            <person name="Miller A.N."/>
            <person name="Grigoriev I.V."/>
            <person name="Debuchy R."/>
            <person name="Gladieux P."/>
            <person name="Hiltunen Thoren M."/>
            <person name="Johannesson H."/>
        </authorList>
    </citation>
    <scope>NUCLEOTIDE SEQUENCE</scope>
    <source>
        <strain evidence="2">SMH4131-1</strain>
    </source>
</reference>
<accession>A0AAE0I7P0</accession>
<gene>
    <name evidence="2" type="ORF">B0T19DRAFT_433681</name>
</gene>